<dbReference type="Gene3D" id="3.40.30.10">
    <property type="entry name" value="Glutaredoxin"/>
    <property type="match status" value="1"/>
</dbReference>
<evidence type="ECO:0000256" key="4">
    <source>
        <dbReference type="ARBA" id="ARBA00023157"/>
    </source>
</evidence>
<feature type="domain" description="Thioredoxin" evidence="8">
    <location>
        <begin position="51"/>
        <end position="237"/>
    </location>
</feature>
<keyword evidence="3" id="KW-0560">Oxidoreductase</keyword>
<keyword evidence="7" id="KW-0812">Transmembrane</keyword>
<keyword evidence="5" id="KW-0676">Redox-active center</keyword>
<dbReference type="PANTHER" id="PTHR13887">
    <property type="entry name" value="GLUTATHIONE S-TRANSFERASE KAPPA"/>
    <property type="match status" value="1"/>
</dbReference>
<evidence type="ECO:0000259" key="8">
    <source>
        <dbReference type="PROSITE" id="PS51352"/>
    </source>
</evidence>
<reference evidence="9 10" key="1">
    <citation type="journal article" date="2016" name="Nat. Commun.">
        <title>Thousands of microbial genomes shed light on interconnected biogeochemical processes in an aquifer system.</title>
        <authorList>
            <person name="Anantharaman K."/>
            <person name="Brown C.T."/>
            <person name="Hug L.A."/>
            <person name="Sharon I."/>
            <person name="Castelle C.J."/>
            <person name="Probst A.J."/>
            <person name="Thomas B.C."/>
            <person name="Singh A."/>
            <person name="Wilkins M.J."/>
            <person name="Karaoz U."/>
            <person name="Brodie E.L."/>
            <person name="Williams K.H."/>
            <person name="Hubbard S.S."/>
            <person name="Banfield J.F."/>
        </authorList>
    </citation>
    <scope>NUCLEOTIDE SEQUENCE [LARGE SCALE GENOMIC DNA]</scope>
</reference>
<dbReference type="GO" id="GO:0016491">
    <property type="term" value="F:oxidoreductase activity"/>
    <property type="evidence" value="ECO:0007669"/>
    <property type="project" value="UniProtKB-KW"/>
</dbReference>
<feature type="transmembrane region" description="Helical" evidence="7">
    <location>
        <begin position="12"/>
        <end position="30"/>
    </location>
</feature>
<dbReference type="Proteomes" id="UP000178925">
    <property type="component" value="Unassembled WGS sequence"/>
</dbReference>
<accession>A0A1F5SIT5</accession>
<keyword evidence="4" id="KW-1015">Disulfide bond</keyword>
<evidence type="ECO:0000256" key="1">
    <source>
        <dbReference type="ARBA" id="ARBA00005791"/>
    </source>
</evidence>
<evidence type="ECO:0000256" key="6">
    <source>
        <dbReference type="SAM" id="MobiDB-lite"/>
    </source>
</evidence>
<proteinExistence type="inferred from homology"/>
<name>A0A1F5SIT5_9BACT</name>
<gene>
    <name evidence="9" type="ORF">A2242_03250</name>
</gene>
<dbReference type="SUPFAM" id="SSF52833">
    <property type="entry name" value="Thioredoxin-like"/>
    <property type="match status" value="1"/>
</dbReference>
<dbReference type="InterPro" id="IPR013766">
    <property type="entry name" value="Thioredoxin_domain"/>
</dbReference>
<feature type="compositionally biased region" description="Low complexity" evidence="6">
    <location>
        <begin position="51"/>
        <end position="66"/>
    </location>
</feature>
<dbReference type="AlphaFoldDB" id="A0A1F5SIT5"/>
<dbReference type="InterPro" id="IPR012336">
    <property type="entry name" value="Thioredoxin-like_fold"/>
</dbReference>
<dbReference type="Pfam" id="PF13462">
    <property type="entry name" value="Thioredoxin_4"/>
    <property type="match status" value="1"/>
</dbReference>
<dbReference type="EMBL" id="MFGC01000043">
    <property type="protein sequence ID" value="OGF26595.1"/>
    <property type="molecule type" value="Genomic_DNA"/>
</dbReference>
<evidence type="ECO:0000256" key="7">
    <source>
        <dbReference type="SAM" id="Phobius"/>
    </source>
</evidence>
<evidence type="ECO:0000256" key="5">
    <source>
        <dbReference type="ARBA" id="ARBA00023284"/>
    </source>
</evidence>
<dbReference type="PROSITE" id="PS51352">
    <property type="entry name" value="THIOREDOXIN_2"/>
    <property type="match status" value="1"/>
</dbReference>
<evidence type="ECO:0000256" key="2">
    <source>
        <dbReference type="ARBA" id="ARBA00022729"/>
    </source>
</evidence>
<dbReference type="InterPro" id="IPR036249">
    <property type="entry name" value="Thioredoxin-like_sf"/>
</dbReference>
<feature type="region of interest" description="Disordered" evidence="6">
    <location>
        <begin position="51"/>
        <end position="74"/>
    </location>
</feature>
<sequence>MSENKTGVDKMSFVFGLVAGIAVISVVILLNQNFKSSGTVAGEVVKNDVPAAAAPNQPSNPAPTANVKPLSKDDYVKGDPNAKVVLIEYSDFECPYCLRHQETMQQIAAAYGSQIAIAFRHFPLTSIHPQAQKAAEASECAAEQGKFWEMHDKIFEANAAGTMSVAKWKELAGSLGLKTEQFNSCLDSGKYAAKISQEAGEGAAAGVQGTPATFINGQLVSGAVPYEQFKQMIDGSL</sequence>
<keyword evidence="7" id="KW-1133">Transmembrane helix</keyword>
<keyword evidence="2" id="KW-0732">Signal</keyword>
<comment type="caution">
    <text evidence="9">The sequence shown here is derived from an EMBL/GenBank/DDBJ whole genome shotgun (WGS) entry which is preliminary data.</text>
</comment>
<evidence type="ECO:0000313" key="10">
    <source>
        <dbReference type="Proteomes" id="UP000178925"/>
    </source>
</evidence>
<evidence type="ECO:0000256" key="3">
    <source>
        <dbReference type="ARBA" id="ARBA00023002"/>
    </source>
</evidence>
<dbReference type="STRING" id="1797995.A2242_03250"/>
<evidence type="ECO:0000313" key="9">
    <source>
        <dbReference type="EMBL" id="OGF26595.1"/>
    </source>
</evidence>
<protein>
    <recommendedName>
        <fullName evidence="8">Thioredoxin domain-containing protein</fullName>
    </recommendedName>
</protein>
<comment type="similarity">
    <text evidence="1">Belongs to the thioredoxin family. DsbA subfamily.</text>
</comment>
<dbReference type="PANTHER" id="PTHR13887:SF14">
    <property type="entry name" value="DISULFIDE BOND FORMATION PROTEIN D"/>
    <property type="match status" value="1"/>
</dbReference>
<keyword evidence="7" id="KW-0472">Membrane</keyword>
<organism evidence="9 10">
    <name type="scientific">Candidatus Falkowbacteria bacterium RIFOXYA2_FULL_47_9</name>
    <dbReference type="NCBI Taxonomy" id="1797995"/>
    <lineage>
        <taxon>Bacteria</taxon>
        <taxon>Candidatus Falkowiibacteriota</taxon>
    </lineage>
</organism>